<comment type="subcellular location">
    <subcellularLocation>
        <location evidence="1">Cytoplasm</location>
    </subcellularLocation>
</comment>
<dbReference type="PROSITE" id="PS01261">
    <property type="entry name" value="UPF0020"/>
    <property type="match status" value="1"/>
</dbReference>
<protein>
    <recommendedName>
        <fullName evidence="7">Ribosomal RNA large subunit methyltransferase K/L-like methyltransferase domain-containing protein</fullName>
    </recommendedName>
</protein>
<gene>
    <name evidence="8" type="ORF">GCM10007108_15450</name>
</gene>
<dbReference type="GO" id="GO:0016423">
    <property type="term" value="F:tRNA (guanine) methyltransferase activity"/>
    <property type="evidence" value="ECO:0007669"/>
    <property type="project" value="TreeGrafter"/>
</dbReference>
<organism evidence="8 9">
    <name type="scientific">Thermogymnomonas acidicola</name>
    <dbReference type="NCBI Taxonomy" id="399579"/>
    <lineage>
        <taxon>Archaea</taxon>
        <taxon>Methanobacteriati</taxon>
        <taxon>Thermoplasmatota</taxon>
        <taxon>Thermoplasmata</taxon>
        <taxon>Thermoplasmatales</taxon>
        <taxon>Thermogymnomonas</taxon>
    </lineage>
</organism>
<dbReference type="GO" id="GO:0005737">
    <property type="term" value="C:cytoplasm"/>
    <property type="evidence" value="ECO:0007669"/>
    <property type="project" value="UniProtKB-SubCell"/>
</dbReference>
<dbReference type="PANTHER" id="PTHR14911:SF21">
    <property type="entry name" value="N2-METHYLGUANOSINE TRNA METHYLTRANSFERASE"/>
    <property type="match status" value="1"/>
</dbReference>
<evidence type="ECO:0000256" key="3">
    <source>
        <dbReference type="ARBA" id="ARBA00022603"/>
    </source>
</evidence>
<evidence type="ECO:0000313" key="9">
    <source>
        <dbReference type="Proteomes" id="UP000632195"/>
    </source>
</evidence>
<dbReference type="InterPro" id="IPR000241">
    <property type="entry name" value="RlmKL-like_Mtase"/>
</dbReference>
<proteinExistence type="predicted"/>
<keyword evidence="9" id="KW-1185">Reference proteome</keyword>
<evidence type="ECO:0000256" key="4">
    <source>
        <dbReference type="ARBA" id="ARBA00022679"/>
    </source>
</evidence>
<dbReference type="RefSeq" id="WP_188681677.1">
    <property type="nucleotide sequence ID" value="NZ_BMNY01000003.1"/>
</dbReference>
<dbReference type="InterPro" id="IPR029063">
    <property type="entry name" value="SAM-dependent_MTases_sf"/>
</dbReference>
<dbReference type="SUPFAM" id="SSF53335">
    <property type="entry name" value="S-adenosyl-L-methionine-dependent methyltransferases"/>
    <property type="match status" value="1"/>
</dbReference>
<keyword evidence="6" id="KW-0819">tRNA processing</keyword>
<evidence type="ECO:0000256" key="6">
    <source>
        <dbReference type="ARBA" id="ARBA00022694"/>
    </source>
</evidence>
<evidence type="ECO:0000256" key="2">
    <source>
        <dbReference type="ARBA" id="ARBA00022490"/>
    </source>
</evidence>
<keyword evidence="2" id="KW-0963">Cytoplasm</keyword>
<name>A0AA37F9Y6_9ARCH</name>
<evidence type="ECO:0000256" key="5">
    <source>
        <dbReference type="ARBA" id="ARBA00022691"/>
    </source>
</evidence>
<keyword evidence="5" id="KW-0949">S-adenosyl-L-methionine</keyword>
<accession>A0AA37F9Y6</accession>
<dbReference type="PANTHER" id="PTHR14911">
    <property type="entry name" value="THUMP DOMAIN-CONTAINING"/>
    <property type="match status" value="1"/>
</dbReference>
<keyword evidence="3" id="KW-0489">Methyltransferase</keyword>
<comment type="caution">
    <text evidence="8">The sequence shown here is derived from an EMBL/GenBank/DDBJ whole genome shotgun (WGS) entry which is preliminary data.</text>
</comment>
<evidence type="ECO:0000259" key="7">
    <source>
        <dbReference type="Pfam" id="PF01170"/>
    </source>
</evidence>
<dbReference type="Gene3D" id="3.40.50.150">
    <property type="entry name" value="Vaccinia Virus protein VP39"/>
    <property type="match status" value="1"/>
</dbReference>
<dbReference type="Proteomes" id="UP000632195">
    <property type="component" value="Unassembled WGS sequence"/>
</dbReference>
<dbReference type="CDD" id="cd02440">
    <property type="entry name" value="AdoMet_MTases"/>
    <property type="match status" value="1"/>
</dbReference>
<dbReference type="EMBL" id="BMNY01000003">
    <property type="protein sequence ID" value="GGM78210.1"/>
    <property type="molecule type" value="Genomic_DNA"/>
</dbReference>
<dbReference type="Pfam" id="PF01170">
    <property type="entry name" value="UPF0020"/>
    <property type="match status" value="1"/>
</dbReference>
<reference evidence="8" key="1">
    <citation type="journal article" date="2014" name="Int. J. Syst. Evol. Microbiol.">
        <title>Complete genome sequence of Corynebacterium casei LMG S-19264T (=DSM 44701T), isolated from a smear-ripened cheese.</title>
        <authorList>
            <consortium name="US DOE Joint Genome Institute (JGI-PGF)"/>
            <person name="Walter F."/>
            <person name="Albersmeier A."/>
            <person name="Kalinowski J."/>
            <person name="Ruckert C."/>
        </authorList>
    </citation>
    <scope>NUCLEOTIDE SEQUENCE</scope>
    <source>
        <strain evidence="8">JCM 13583</strain>
    </source>
</reference>
<keyword evidence="4" id="KW-0808">Transferase</keyword>
<dbReference type="GO" id="GO:0030488">
    <property type="term" value="P:tRNA methylation"/>
    <property type="evidence" value="ECO:0007669"/>
    <property type="project" value="TreeGrafter"/>
</dbReference>
<reference evidence="8" key="2">
    <citation type="submission" date="2022-09" db="EMBL/GenBank/DDBJ databases">
        <authorList>
            <person name="Sun Q."/>
            <person name="Ohkuma M."/>
        </authorList>
    </citation>
    <scope>NUCLEOTIDE SEQUENCE</scope>
    <source>
        <strain evidence="8">JCM 13583</strain>
    </source>
</reference>
<evidence type="ECO:0000313" key="8">
    <source>
        <dbReference type="EMBL" id="GGM78210.1"/>
    </source>
</evidence>
<dbReference type="InterPro" id="IPR053943">
    <property type="entry name" value="RlmKL-like_Mtase_CS"/>
</dbReference>
<evidence type="ECO:0000256" key="1">
    <source>
        <dbReference type="ARBA" id="ARBA00004496"/>
    </source>
</evidence>
<dbReference type="AlphaFoldDB" id="A0AA37F9Y6"/>
<sequence length="318" mass="35689">MDTFIVEFSGELNGAPGAELRALQDTSGEFKVEREGERFALISGFSDYLRDAAFINHVSRLMVTADDYTALKGASIPEGRFYVRVSDMRGCHDSSFERVIGDVLGARGRVSFEHPDFVLRAIHSDRWYLGLAVHSRDPKQFEGRRAPLRPFFSPVSLHPRYARLLVHMSRCRKGETLLDPFCGTGGILIEAGLTGRRVIGNDVSLNMAYGARLNLKYFRIDGTILNTDISKLDVDGVDAIATDMPYGRNASIRGHSRGDFYKVSFERMRSLLRNGRYASVIVSDLSVLEMADGFRLVDCVAVRQHRSLTRYFCSLRAE</sequence>
<feature type="domain" description="Ribosomal RNA large subunit methyltransferase K/L-like methyltransferase" evidence="7">
    <location>
        <begin position="149"/>
        <end position="310"/>
    </location>
</feature>